<feature type="region of interest" description="Disordered" evidence="1">
    <location>
        <begin position="1"/>
        <end position="24"/>
    </location>
</feature>
<dbReference type="Proteomes" id="UP001501803">
    <property type="component" value="Unassembled WGS sequence"/>
</dbReference>
<sequence length="475" mass="51054">MAHSNSEDRMPMANHRPAQSAARIAPAEPVDIAKAHASVVSDRTPVGDVSSGGVRRFVQESWQRSLHLHIDPDQLLFDVDLGDDELREYRSAHPLALALPTIRQLLIRHTVDAGLIVAVGDQSGRLLWIDGDRQLRRKAESMLFVEGADWSENRVGTSAPGTALALDRGIQIHGPEHFNRIVHPWSCTAVPVHDPATGMILGVIDITGGADAVGPATLPLIEATVAAVEAELRLLRLEELLAAERRPAPSAAATTRRPSLARRSAAAPLLRVLGSGSARLSGSGVSDTDAIGSDASRCLELSQRHAEILTLLAWHPNGLSAGRLAELLFGTDNSVVTVRAEMVRLRRVLEEAAPSLVPASKPYRLTRRPDVDAQQVLAFLDRGAHRVALGVYSGPLLPQSEAPGIGEIRAEVSSRLRDALLTDASAETLLDYARTDEAAFDAEVWRAALALLPPRSPKRAAVVARIELIDRTIGL</sequence>
<reference evidence="3" key="1">
    <citation type="journal article" date="2019" name="Int. J. Syst. Evol. Microbiol.">
        <title>The Global Catalogue of Microorganisms (GCM) 10K type strain sequencing project: providing services to taxonomists for standard genome sequencing and annotation.</title>
        <authorList>
            <consortium name="The Broad Institute Genomics Platform"/>
            <consortium name="The Broad Institute Genome Sequencing Center for Infectious Disease"/>
            <person name="Wu L."/>
            <person name="Ma J."/>
        </authorList>
    </citation>
    <scope>NUCLEOTIDE SEQUENCE [LARGE SCALE GENOMIC DNA]</scope>
    <source>
        <strain evidence="3">JCM 17021</strain>
    </source>
</reference>
<keyword evidence="3" id="KW-1185">Reference proteome</keyword>
<organism evidence="2 3">
    <name type="scientific">Leifsonia kafniensis</name>
    <dbReference type="NCBI Taxonomy" id="475957"/>
    <lineage>
        <taxon>Bacteria</taxon>
        <taxon>Bacillati</taxon>
        <taxon>Actinomycetota</taxon>
        <taxon>Actinomycetes</taxon>
        <taxon>Micrococcales</taxon>
        <taxon>Microbacteriaceae</taxon>
        <taxon>Leifsonia</taxon>
    </lineage>
</organism>
<comment type="caution">
    <text evidence="2">The sequence shown here is derived from an EMBL/GenBank/DDBJ whole genome shotgun (WGS) entry which is preliminary data.</text>
</comment>
<evidence type="ECO:0000313" key="3">
    <source>
        <dbReference type="Proteomes" id="UP001501803"/>
    </source>
</evidence>
<name>A0ABP7K4H7_9MICO</name>
<proteinExistence type="predicted"/>
<feature type="compositionally biased region" description="Basic and acidic residues" evidence="1">
    <location>
        <begin position="1"/>
        <end position="10"/>
    </location>
</feature>
<dbReference type="InterPro" id="IPR029016">
    <property type="entry name" value="GAF-like_dom_sf"/>
</dbReference>
<protein>
    <submittedName>
        <fullName evidence="2">GAF domain-containing protein</fullName>
    </submittedName>
</protein>
<evidence type="ECO:0000313" key="2">
    <source>
        <dbReference type="EMBL" id="GAA3865531.1"/>
    </source>
</evidence>
<accession>A0ABP7K4H7</accession>
<dbReference type="Gene3D" id="3.30.450.40">
    <property type="match status" value="1"/>
</dbReference>
<gene>
    <name evidence="2" type="ORF">GCM10022381_06550</name>
</gene>
<evidence type="ECO:0000256" key="1">
    <source>
        <dbReference type="SAM" id="MobiDB-lite"/>
    </source>
</evidence>
<dbReference type="EMBL" id="BAABCN010000002">
    <property type="protein sequence ID" value="GAA3865531.1"/>
    <property type="molecule type" value="Genomic_DNA"/>
</dbReference>